<evidence type="ECO:0000256" key="1">
    <source>
        <dbReference type="SAM" id="MobiDB-lite"/>
    </source>
</evidence>
<dbReference type="AlphaFoldDB" id="A0A0F9W1W0"/>
<feature type="region of interest" description="Disordered" evidence="1">
    <location>
        <begin position="43"/>
        <end position="71"/>
    </location>
</feature>
<accession>A0A0F9W1W0</accession>
<protein>
    <submittedName>
        <fullName evidence="2">Uncharacterized protein</fullName>
    </submittedName>
</protein>
<comment type="caution">
    <text evidence="2">The sequence shown here is derived from an EMBL/GenBank/DDBJ whole genome shotgun (WGS) entry which is preliminary data.</text>
</comment>
<proteinExistence type="predicted"/>
<evidence type="ECO:0000313" key="2">
    <source>
        <dbReference type="EMBL" id="KKN72058.1"/>
    </source>
</evidence>
<sequence length="71" mass="7302">MEQAILSIIGAGLKALAPSVAKAITGGQTPEDALKSAQDTIDAIKEPGGKDGDWAKDLDGRIENLPEDTKG</sequence>
<organism evidence="2">
    <name type="scientific">marine sediment metagenome</name>
    <dbReference type="NCBI Taxonomy" id="412755"/>
    <lineage>
        <taxon>unclassified sequences</taxon>
        <taxon>metagenomes</taxon>
        <taxon>ecological metagenomes</taxon>
    </lineage>
</organism>
<name>A0A0F9W1W0_9ZZZZ</name>
<reference evidence="2" key="1">
    <citation type="journal article" date="2015" name="Nature">
        <title>Complex archaea that bridge the gap between prokaryotes and eukaryotes.</title>
        <authorList>
            <person name="Spang A."/>
            <person name="Saw J.H."/>
            <person name="Jorgensen S.L."/>
            <person name="Zaremba-Niedzwiedzka K."/>
            <person name="Martijn J."/>
            <person name="Lind A.E."/>
            <person name="van Eijk R."/>
            <person name="Schleper C."/>
            <person name="Guy L."/>
            <person name="Ettema T.J."/>
        </authorList>
    </citation>
    <scope>NUCLEOTIDE SEQUENCE</scope>
</reference>
<dbReference type="EMBL" id="LAZR01000370">
    <property type="protein sequence ID" value="KKN72058.1"/>
    <property type="molecule type" value="Genomic_DNA"/>
</dbReference>
<gene>
    <name evidence="2" type="ORF">LCGC14_0414530</name>
</gene>